<keyword evidence="3" id="KW-1185">Reference proteome</keyword>
<reference evidence="2 3" key="1">
    <citation type="submission" date="2023-11" db="EMBL/GenBank/DDBJ databases">
        <title>Lentzea sokolovensis, sp. nov., Lentzea kristufkii, sp. nov., and Lentzea miocenensis, sp. nov., rare actinobacteria from Sokolov Coal Basin, Miocene lacustrine sediment, Czech Republic.</title>
        <authorList>
            <person name="Lara A."/>
            <person name="Kotroba L."/>
            <person name="Nouioui I."/>
            <person name="Neumann-Schaal M."/>
            <person name="Mast Y."/>
            <person name="Chronakova A."/>
        </authorList>
    </citation>
    <scope>NUCLEOTIDE SEQUENCE [LARGE SCALE GENOMIC DNA]</scope>
    <source>
        <strain evidence="2 3">BCCO 10_0856</strain>
    </source>
</reference>
<evidence type="ECO:0000313" key="2">
    <source>
        <dbReference type="EMBL" id="MDX8031006.1"/>
    </source>
</evidence>
<evidence type="ECO:0000256" key="1">
    <source>
        <dbReference type="SAM" id="MobiDB-lite"/>
    </source>
</evidence>
<sequence length="118" mass="13609">MPSDEEITRVRRLISRVKADLANTLTRLRRQNAHVKQLERRLSEALGEQAWRRATSTNYGSGSRSWNSRSSSPTAWEERDQELDAARAANRELMPQLNTAGRCPAPWQRAPRPIRQRC</sequence>
<dbReference type="EMBL" id="JAXAVW010000008">
    <property type="protein sequence ID" value="MDX8031006.1"/>
    <property type="molecule type" value="Genomic_DNA"/>
</dbReference>
<gene>
    <name evidence="2" type="ORF">SK803_12325</name>
</gene>
<accession>A0ABU4SYM8</accession>
<comment type="caution">
    <text evidence="2">The sequence shown here is derived from an EMBL/GenBank/DDBJ whole genome shotgun (WGS) entry which is preliminary data.</text>
</comment>
<organism evidence="2 3">
    <name type="scientific">Lentzea miocenica</name>
    <dbReference type="NCBI Taxonomy" id="3095431"/>
    <lineage>
        <taxon>Bacteria</taxon>
        <taxon>Bacillati</taxon>
        <taxon>Actinomycetota</taxon>
        <taxon>Actinomycetes</taxon>
        <taxon>Pseudonocardiales</taxon>
        <taxon>Pseudonocardiaceae</taxon>
        <taxon>Lentzea</taxon>
    </lineage>
</organism>
<dbReference type="Proteomes" id="UP001285521">
    <property type="component" value="Unassembled WGS sequence"/>
</dbReference>
<proteinExistence type="predicted"/>
<feature type="region of interest" description="Disordered" evidence="1">
    <location>
        <begin position="47"/>
        <end position="118"/>
    </location>
</feature>
<feature type="compositionally biased region" description="Basic and acidic residues" evidence="1">
    <location>
        <begin position="76"/>
        <end position="85"/>
    </location>
</feature>
<name>A0ABU4SYM8_9PSEU</name>
<feature type="compositionally biased region" description="Low complexity" evidence="1">
    <location>
        <begin position="60"/>
        <end position="72"/>
    </location>
</feature>
<evidence type="ECO:0000313" key="3">
    <source>
        <dbReference type="Proteomes" id="UP001285521"/>
    </source>
</evidence>
<dbReference type="RefSeq" id="WP_319966063.1">
    <property type="nucleotide sequence ID" value="NZ_JAXAVW010000008.1"/>
</dbReference>
<protein>
    <submittedName>
        <fullName evidence="2">Uncharacterized protein</fullName>
    </submittedName>
</protein>